<dbReference type="Pfam" id="PF01546">
    <property type="entry name" value="Peptidase_M20"/>
    <property type="match status" value="1"/>
</dbReference>
<dbReference type="Pfam" id="PF07687">
    <property type="entry name" value="M20_dimer"/>
    <property type="match status" value="1"/>
</dbReference>
<protein>
    <submittedName>
        <fullName evidence="4">M20 family peptidase</fullName>
    </submittedName>
</protein>
<dbReference type="PANTHER" id="PTHR43808">
    <property type="entry name" value="ACETYLORNITHINE DEACETYLASE"/>
    <property type="match status" value="1"/>
</dbReference>
<gene>
    <name evidence="4" type="ORF">D6850_05335</name>
</gene>
<dbReference type="InterPro" id="IPR050072">
    <property type="entry name" value="Peptidase_M20A"/>
</dbReference>
<evidence type="ECO:0000259" key="3">
    <source>
        <dbReference type="Pfam" id="PF07687"/>
    </source>
</evidence>
<dbReference type="GO" id="GO:0016787">
    <property type="term" value="F:hydrolase activity"/>
    <property type="evidence" value="ECO:0007669"/>
    <property type="project" value="UniProtKB-KW"/>
</dbReference>
<evidence type="ECO:0000256" key="2">
    <source>
        <dbReference type="ARBA" id="ARBA00022801"/>
    </source>
</evidence>
<dbReference type="PANTHER" id="PTHR43808:SF32">
    <property type="entry name" value="ARGE_DAPE-RELATED DEACYLASE"/>
    <property type="match status" value="1"/>
</dbReference>
<dbReference type="InterPro" id="IPR036264">
    <property type="entry name" value="Bact_exopeptidase_dim_dom"/>
</dbReference>
<dbReference type="EMBL" id="RAPE01000001">
    <property type="protein sequence ID" value="RKF16952.1"/>
    <property type="molecule type" value="Genomic_DNA"/>
</dbReference>
<keyword evidence="2" id="KW-0378">Hydrolase</keyword>
<keyword evidence="1" id="KW-0479">Metal-binding</keyword>
<dbReference type="InterPro" id="IPR011650">
    <property type="entry name" value="Peptidase_M20_dimer"/>
</dbReference>
<accession>A0A3A8BBU5</accession>
<dbReference type="OrthoDB" id="9809784at2"/>
<dbReference type="Gene3D" id="1.10.150.900">
    <property type="match status" value="1"/>
</dbReference>
<dbReference type="SUPFAM" id="SSF53187">
    <property type="entry name" value="Zn-dependent exopeptidases"/>
    <property type="match status" value="1"/>
</dbReference>
<proteinExistence type="predicted"/>
<dbReference type="Gene3D" id="3.40.630.10">
    <property type="entry name" value="Zn peptidases"/>
    <property type="match status" value="1"/>
</dbReference>
<evidence type="ECO:0000256" key="1">
    <source>
        <dbReference type="ARBA" id="ARBA00022723"/>
    </source>
</evidence>
<dbReference type="RefSeq" id="WP_121164471.1">
    <property type="nucleotide sequence ID" value="NZ_RAPE01000001.1"/>
</dbReference>
<evidence type="ECO:0000313" key="5">
    <source>
        <dbReference type="Proteomes" id="UP000281128"/>
    </source>
</evidence>
<organism evidence="4 5">
    <name type="scientific">Roseovarius spongiae</name>
    <dbReference type="NCBI Taxonomy" id="2320272"/>
    <lineage>
        <taxon>Bacteria</taxon>
        <taxon>Pseudomonadati</taxon>
        <taxon>Pseudomonadota</taxon>
        <taxon>Alphaproteobacteria</taxon>
        <taxon>Rhodobacterales</taxon>
        <taxon>Roseobacteraceae</taxon>
        <taxon>Roseovarius</taxon>
    </lineage>
</organism>
<dbReference type="Gene3D" id="3.30.70.360">
    <property type="match status" value="1"/>
</dbReference>
<comment type="caution">
    <text evidence="4">The sequence shown here is derived from an EMBL/GenBank/DDBJ whole genome shotgun (WGS) entry which is preliminary data.</text>
</comment>
<dbReference type="InterPro" id="IPR002933">
    <property type="entry name" value="Peptidase_M20"/>
</dbReference>
<evidence type="ECO:0000313" key="4">
    <source>
        <dbReference type="EMBL" id="RKF16952.1"/>
    </source>
</evidence>
<keyword evidence="5" id="KW-1185">Reference proteome</keyword>
<dbReference type="AlphaFoldDB" id="A0A3A8BBU5"/>
<feature type="domain" description="Peptidase M20 dimerisation" evidence="3">
    <location>
        <begin position="193"/>
        <end position="319"/>
    </location>
</feature>
<sequence length="422" mass="46321">MSEDPNRAEILGWLDDERDAIIDFLKRFLRARSPNPPGDTLAAAQVVRDYLDGAGLDYRIIDPHPEMPNIVAAFDGGKDGRHLVLNGHIDVFPVPEDHHGWTTDPWGGEEKDGKIYGRGACDMKPGTTASIVTYALLHRLRERLHGRLTLTCVSDEETFGPWGARYLMEHHPEVHGDCLLNGEPGGPESVRFGERGPLWIEFTARTPGAHGAYVHISESATKIAMTVARDLEELTELEGAPPHNVASAIDAGRGAMDRMMGEGAGDLVSRVTLNIGTIEGGEKVNMVPSECRFRADLRLPVGMEREELLSKVEEIAARHPGVEWEVIGGALPSWCDPHHEMVGIIQANVEAFGRPRPTPIVSLGGTDARLWRHAGVPAYVYGPFPHGMGSHDEHVDIEEFLHVVRTHVLSAYDYLSRPAAEA</sequence>
<name>A0A3A8BBU5_9RHOB</name>
<dbReference type="SUPFAM" id="SSF55031">
    <property type="entry name" value="Bacterial exopeptidase dimerisation domain"/>
    <property type="match status" value="1"/>
</dbReference>
<dbReference type="GO" id="GO:0046872">
    <property type="term" value="F:metal ion binding"/>
    <property type="evidence" value="ECO:0007669"/>
    <property type="project" value="UniProtKB-KW"/>
</dbReference>
<dbReference type="Proteomes" id="UP000281128">
    <property type="component" value="Unassembled WGS sequence"/>
</dbReference>
<reference evidence="4 5" key="1">
    <citation type="submission" date="2018-09" db="EMBL/GenBank/DDBJ databases">
        <title>Roseovarius spongiae sp. nov., isolated from a marine sponge.</title>
        <authorList>
            <person name="Zhuang L."/>
            <person name="Luo L."/>
        </authorList>
    </citation>
    <scope>NUCLEOTIDE SEQUENCE [LARGE SCALE GENOMIC DNA]</scope>
    <source>
        <strain evidence="4 5">HN-E21</strain>
    </source>
</reference>